<feature type="region of interest" description="Disordered" evidence="1">
    <location>
        <begin position="1"/>
        <end position="27"/>
    </location>
</feature>
<dbReference type="EMBL" id="KK207839">
    <property type="protein sequence ID" value="EZF52913.1"/>
    <property type="molecule type" value="Genomic_DNA"/>
</dbReference>
<evidence type="ECO:0000256" key="1">
    <source>
        <dbReference type="SAM" id="MobiDB-lite"/>
    </source>
</evidence>
<dbReference type="AlphaFoldDB" id="A0A022W497"/>
<dbReference type="Proteomes" id="UP000023758">
    <property type="component" value="Unassembled WGS sequence"/>
</dbReference>
<feature type="region of interest" description="Disordered" evidence="1">
    <location>
        <begin position="68"/>
        <end position="227"/>
    </location>
</feature>
<organism evidence="2">
    <name type="scientific">Trichophyton rubrum CBS 288.86</name>
    <dbReference type="NCBI Taxonomy" id="1215330"/>
    <lineage>
        <taxon>Eukaryota</taxon>
        <taxon>Fungi</taxon>
        <taxon>Dikarya</taxon>
        <taxon>Ascomycota</taxon>
        <taxon>Pezizomycotina</taxon>
        <taxon>Eurotiomycetes</taxon>
        <taxon>Eurotiomycetidae</taxon>
        <taxon>Onygenales</taxon>
        <taxon>Arthrodermataceae</taxon>
        <taxon>Trichophyton</taxon>
    </lineage>
</organism>
<name>A0A022W497_TRIRU</name>
<accession>A0A022W497</accession>
<feature type="non-terminal residue" evidence="2">
    <location>
        <position position="227"/>
    </location>
</feature>
<proteinExistence type="predicted"/>
<feature type="compositionally biased region" description="Basic and acidic residues" evidence="1">
    <location>
        <begin position="163"/>
        <end position="175"/>
    </location>
</feature>
<evidence type="ECO:0000313" key="2">
    <source>
        <dbReference type="EMBL" id="EZF52913.1"/>
    </source>
</evidence>
<dbReference type="HOGENOM" id="CLU_1235817_0_0_1"/>
<feature type="compositionally biased region" description="Acidic residues" evidence="1">
    <location>
        <begin position="89"/>
        <end position="133"/>
    </location>
</feature>
<protein>
    <submittedName>
        <fullName evidence="2">Uncharacterized protein</fullName>
    </submittedName>
</protein>
<dbReference type="EMBL" id="KK207839">
    <property type="protein sequence ID" value="EZF52914.1"/>
    <property type="molecule type" value="Genomic_DNA"/>
</dbReference>
<reference evidence="2" key="1">
    <citation type="submission" date="2014-02" db="EMBL/GenBank/DDBJ databases">
        <title>The Genome Sequence of Trichophyton rubrum (morphotype fischeri) CBS 288.86.</title>
        <authorList>
            <consortium name="The Broad Institute Genomics Platform"/>
            <person name="Cuomo C.A."/>
            <person name="White T.C."/>
            <person name="Graser Y."/>
            <person name="Martinez-Rossi N."/>
            <person name="Heitman J."/>
            <person name="Young S.K."/>
            <person name="Zeng Q."/>
            <person name="Gargeya S."/>
            <person name="Abouelleil A."/>
            <person name="Alvarado L."/>
            <person name="Chapman S.B."/>
            <person name="Gainer-Dewar J."/>
            <person name="Goldberg J."/>
            <person name="Griggs A."/>
            <person name="Gujja S."/>
            <person name="Hansen M."/>
            <person name="Howarth C."/>
            <person name="Imamovic A."/>
            <person name="Larimer J."/>
            <person name="Martinez D."/>
            <person name="Murphy C."/>
            <person name="Pearson M.D."/>
            <person name="Persinoti G."/>
            <person name="Poon T."/>
            <person name="Priest M."/>
            <person name="Roberts A.D."/>
            <person name="Saif S."/>
            <person name="Shea T.D."/>
            <person name="Sykes S.N."/>
            <person name="Wortman J."/>
            <person name="Nusbaum C."/>
            <person name="Birren B."/>
        </authorList>
    </citation>
    <scope>NUCLEOTIDE SEQUENCE [LARGE SCALE GENOMIC DNA]</scope>
    <source>
        <strain evidence="2">CBS 288.86</strain>
    </source>
</reference>
<sequence length="227" mass="24572">MRRGDEREDEREEVSNTKTQRTQARVRLKKKKLVKERDRKEKRLCDPEPYLLEDVSGDLLWPLDGVHGGLSGEDIRFGGRDPAGALENLPEDEEGEVEGDADVGGEEGLEAEGLEGVEAVEEDDDGEEDEGDPCEIGLEGRLEEEGVAVDALGLESGVEADVGDQHADPVEERGDGGQVLEPDEDLGRAGGGSHEGQEGDGCSDADGIDWHAPEDAVSYRTQRPQTK</sequence>
<gene>
    <name evidence="2" type="ORF">H103_04110</name>
</gene>